<feature type="domain" description="Glycogen debranching enzyme glucanotransferase" evidence="19">
    <location>
        <begin position="233"/>
        <end position="668"/>
    </location>
</feature>
<comment type="catalytic activity">
    <reaction evidence="1">
        <text>Transfers a segment of a (1-&gt;4)-alpha-D-glucan to a new position in an acceptor, which may be glucose or a (1-&gt;4)-alpha-D-glucan.</text>
        <dbReference type="EC" id="2.4.1.25"/>
    </reaction>
</comment>
<evidence type="ECO:0000256" key="3">
    <source>
        <dbReference type="ARBA" id="ARBA00003530"/>
    </source>
</evidence>
<dbReference type="CDD" id="cd11327">
    <property type="entry name" value="AmyAc_Glg_debranch_2"/>
    <property type="match status" value="1"/>
</dbReference>
<reference evidence="21" key="1">
    <citation type="journal article" date="2008" name="Nature">
        <title>The amphioxus genome and the evolution of the chordate karyotype.</title>
        <authorList>
            <consortium name="US DOE Joint Genome Institute (JGI-PGF)"/>
            <person name="Putnam N.H."/>
            <person name="Butts T."/>
            <person name="Ferrier D.E.K."/>
            <person name="Furlong R.F."/>
            <person name="Hellsten U."/>
            <person name="Kawashima T."/>
            <person name="Robinson-Rechavi M."/>
            <person name="Shoguchi E."/>
            <person name="Terry A."/>
            <person name="Yu J.-K."/>
            <person name="Benito-Gutierrez E.L."/>
            <person name="Dubchak I."/>
            <person name="Garcia-Fernandez J."/>
            <person name="Gibson-Brown J.J."/>
            <person name="Grigoriev I.V."/>
            <person name="Horton A.C."/>
            <person name="de Jong P.J."/>
            <person name="Jurka J."/>
            <person name="Kapitonov V.V."/>
            <person name="Kohara Y."/>
            <person name="Kuroki Y."/>
            <person name="Lindquist E."/>
            <person name="Lucas S."/>
            <person name="Osoegawa K."/>
            <person name="Pennacchio L.A."/>
            <person name="Salamov A.A."/>
            <person name="Satou Y."/>
            <person name="Sauka-Spengler T."/>
            <person name="Schmutz J."/>
            <person name="Shin-I T."/>
            <person name="Toyoda A."/>
            <person name="Bronner-Fraser M."/>
            <person name="Fujiyama A."/>
            <person name="Holland L.Z."/>
            <person name="Holland P.W.H."/>
            <person name="Satoh N."/>
            <person name="Rokhsar D.S."/>
        </authorList>
    </citation>
    <scope>NUCLEOTIDE SEQUENCE [LARGE SCALE GENOMIC DNA]</scope>
    <source>
        <strain evidence="21">S238N-H82</strain>
        <tissue evidence="21">Testes</tissue>
    </source>
</reference>
<protein>
    <recommendedName>
        <fullName evidence="7">Glycogen debranching enzyme</fullName>
        <ecNumber evidence="5">2.4.1.25</ecNumber>
        <ecNumber evidence="6">3.2.1.33</ecNumber>
    </recommendedName>
    <alternativeName>
        <fullName evidence="16">Glycogen debrancher</fullName>
    </alternativeName>
</protein>
<dbReference type="eggNOG" id="KOG3625">
    <property type="taxonomic scope" value="Eukaryota"/>
</dbReference>
<comment type="subcellular location">
    <subcellularLocation>
        <location evidence="4">Cytoplasm</location>
    </subcellularLocation>
</comment>
<dbReference type="InterPro" id="IPR032792">
    <property type="entry name" value="AGL_glucanoTrfase"/>
</dbReference>
<evidence type="ECO:0000259" key="18">
    <source>
        <dbReference type="Pfam" id="PF14699"/>
    </source>
</evidence>
<evidence type="ECO:0000256" key="11">
    <source>
        <dbReference type="ARBA" id="ARBA00022801"/>
    </source>
</evidence>
<evidence type="ECO:0000259" key="17">
    <source>
        <dbReference type="Pfam" id="PF06202"/>
    </source>
</evidence>
<dbReference type="FunFam" id="1.50.10.10:FF:000039">
    <property type="entry name" value="Glycogen debranching enzyme Gdb1, putative"/>
    <property type="match status" value="1"/>
</dbReference>
<evidence type="ECO:0000259" key="19">
    <source>
        <dbReference type="Pfam" id="PF14701"/>
    </source>
</evidence>
<dbReference type="Pfam" id="PF14702">
    <property type="entry name" value="hGDE_central"/>
    <property type="match status" value="2"/>
</dbReference>
<organism>
    <name type="scientific">Branchiostoma floridae</name>
    <name type="common">Florida lancelet</name>
    <name type="synonym">Amphioxus</name>
    <dbReference type="NCBI Taxonomy" id="7739"/>
    <lineage>
        <taxon>Eukaryota</taxon>
        <taxon>Metazoa</taxon>
        <taxon>Chordata</taxon>
        <taxon>Cephalochordata</taxon>
        <taxon>Leptocardii</taxon>
        <taxon>Amphioxiformes</taxon>
        <taxon>Branchiostomatidae</taxon>
        <taxon>Branchiostoma</taxon>
    </lineage>
</organism>
<dbReference type="GO" id="GO:0005978">
    <property type="term" value="P:glycogen biosynthetic process"/>
    <property type="evidence" value="ECO:0007669"/>
    <property type="project" value="UniProtKB-KW"/>
</dbReference>
<dbReference type="SUPFAM" id="SSF48208">
    <property type="entry name" value="Six-hairpin glycosidases"/>
    <property type="match status" value="1"/>
</dbReference>
<evidence type="ECO:0000256" key="2">
    <source>
        <dbReference type="ARBA" id="ARBA00000927"/>
    </source>
</evidence>
<evidence type="ECO:0000256" key="14">
    <source>
        <dbReference type="ARBA" id="ARBA00023295"/>
    </source>
</evidence>
<dbReference type="InterPro" id="IPR012341">
    <property type="entry name" value="6hp_glycosidase-like_sf"/>
</dbReference>
<comment type="similarity">
    <text evidence="15">Belongs to the glycogen debranching enzyme family.</text>
</comment>
<feature type="domain" description="Glycogen debranching enzyme C-terminal" evidence="17">
    <location>
        <begin position="1464"/>
        <end position="1913"/>
    </location>
</feature>
<accession>C3YID9</accession>
<evidence type="ECO:0000313" key="21">
    <source>
        <dbReference type="EMBL" id="EEN59872.1"/>
    </source>
</evidence>
<keyword evidence="8" id="KW-0963">Cytoplasm</keyword>
<evidence type="ECO:0000256" key="10">
    <source>
        <dbReference type="ARBA" id="ARBA00022679"/>
    </source>
</evidence>
<comment type="function">
    <text evidence="3">Multifunctional enzyme acting as 1,4-alpha-D-glucan:1,4-alpha-D-glucan 4-alpha-D-glycosyltransferase and amylo-1,6-glucosidase in glycogen degradation.</text>
</comment>
<evidence type="ECO:0000259" key="20">
    <source>
        <dbReference type="Pfam" id="PF14702"/>
    </source>
</evidence>
<dbReference type="GO" id="GO:0004134">
    <property type="term" value="F:4-alpha-glucanotransferase activity"/>
    <property type="evidence" value="ECO:0007669"/>
    <property type="project" value="UniProtKB-EC"/>
</dbReference>
<dbReference type="Pfam" id="PF14701">
    <property type="entry name" value="hDGE_amylase"/>
    <property type="match status" value="1"/>
</dbReference>
<evidence type="ECO:0000256" key="12">
    <source>
        <dbReference type="ARBA" id="ARBA00023056"/>
    </source>
</evidence>
<dbReference type="InterPro" id="IPR029436">
    <property type="entry name" value="AGL_euk_N"/>
</dbReference>
<sequence>MEVGERREHRCSWLRRIGKTLQYGLLCLFVSLRSALVSVRNCCAFVFFGDTPEGLCKCSSNTKDSSFYEDFNRPPEIKVMAEGGPTTNSVAAGHTVATSPSGAAAQNSPVRQVQQVRVLQLNDGEHLNTTLFRLQKGWTLHFFLGPSLCARPVRIFVNHPPADRPFRRDEYYELKWQYYSQSRCDDSDRYAELQLKLAGSFQYFFSYDNSGNKKHGSGYFVVDPLLPLPGGDVLPLDSICIQTVLSKCIGPFSNWERCVRVSKETGYNMVHFTPIQALGESNSSYCISDQMRINPAFEEDGRTLTYDDVGEFVRRIHKDWGVLTVTDLVLNHTSWDSPWLVEHPECGYNLLNSPHLRPAYLLDRALAYFSGQVADGQWEGQGVPANITNDGHIRAMERILLEQVLPELKLWEFYCADVEDLVQQFKEACEEVGNALPEAGGKKYQLTVVQDPAYRRLMSSVDLGRALTIFNVERTDAETEKERIQKCSEAFRKHLEKLNADVTRDLQHHLKAAVENCGKGVGYERLDGQGPKLGPVTRQKPLVTEYFRLLNGQNDSWQADEKLMNKKDARHILAHNGWVMGDDPLRNFAEAGSNVYLRRELLAWGDNVKLRYGKRPEDCPFLWKHMLEYTMATARIFHGVRIDNCHSTPIHVAEFMLDAARQVNPDLYVVAELFTGKEDLDNVFVNRLGITSLVREAMSAFDSHEEGRLVYRYGGEPVGAFWKPATRPLTPAIAHAMFLDLTHDNPCAIQKRSVYDPLPSAALVAMASCAIGSTRGYDELVPHHIHVVEEARCYPVWDDDSKKDDVQSVNNRSGIIAAKRALNLLHQQLGMAGFNQVYVDQVDENIVAVTRHCPNSHHSVILVARTAFKHPHNPQATGYIPPLCIPGVVEEIILEARLVQKSPDEFNQDGTFINGLNNYQLEMQEHIQFMLDAARQVNPDLYVVAELFTGKEDLDNVFVNRLGITSLVREAMSAFDSHEEGRLVYRYGGEPVGAFWKPATRPLTPAIAHAMFLDLTHDNPCAIQKRSVYDPLPSAALVAMASCAIGSTRGYDELVPHHIHVVEEARCYPVWDDDSKKDEVRSVNNRSGIIAAKRALNLLHQQLGMAGFNQVYVDQVDENIVAVTRHCPNSHHSVILVARTAFKHPHNPQATGYIPPLCIPGVVEEIILEARLVQKSPDEFNQDGTFINGLNNYQLEMQEHIQLYGSAMIELSGGGEGSNSPVQEVDFINFPPGSIIAFRVSLPQHTRQAVSTLRGCLREFGFHVRPGSPKGEQRWDFLSIVSELSLSDLNRVLYRCDPEERDEGWGGGVYHIPGWQSLKYCGLQGFISVMADIRNTNDLGHPFCENLRQGDWMPDYIANRLVRHRTTKKLGQWFEGVFDSLKEIPRYLIPCYFDAILAGAYATITEITWGQMSEFVTQGSTLVRALALCSAQFCGDVASSPLPHLSTKILKDIPTVVNEETGRREQRCSTLAAGLPHFSSGVMRCWGRDTFIALRGLLLVTGRYSDARNLILAFAGCLRHGLIPNLLGAGAHARFNCRDAVWWWLQCVQDYCTMVDDGLDILTLPVCRLFPTDESPPRDSGYTEEPLYKIIQEALQRHAQGISFRERHAGPSLDINMSSEGFNVNAGVDWETGFVFGGNEHNCGTWMDKMGESDMAGNKGKPATPRDGSAVEIVALCKSTLRWLVALHQSGAYPYDGVTFLTDGKETTVTFAEWDAKLQDNFEKKFWVASEPYEGEEKPGLIHRRGVYKDSVGASFPWTDYQLRPNFCIAMAVAPELFTPERAWKALEIVETVLLGPLGVKTLDPKDWKYRGNYINSVDSHEVETARGFNYHQGPEWLWPVGYFLRAKLHFSSLVGGADTFYKCIDKVKVTLSNHHQALLKSPWKGLPELTNADGAFCKDGCPTQAWSASTILDVLYDMDKLVRGNNQMSTV</sequence>
<dbReference type="GO" id="GO:0005737">
    <property type="term" value="C:cytoplasm"/>
    <property type="evidence" value="ECO:0007669"/>
    <property type="project" value="UniProtKB-SubCell"/>
</dbReference>
<dbReference type="Pfam" id="PF06202">
    <property type="entry name" value="GDE_C"/>
    <property type="match status" value="1"/>
</dbReference>
<dbReference type="Pfam" id="PF14699">
    <property type="entry name" value="hGDE_N"/>
    <property type="match status" value="1"/>
</dbReference>
<keyword evidence="12" id="KW-0320">Glycogen biosynthesis</keyword>
<name>C3YID9_BRAFL</name>
<dbReference type="STRING" id="7739.C3YID9"/>
<feature type="domain" description="Glycogen debranching enzyme central" evidence="20">
    <location>
        <begin position="1088"/>
        <end position="1361"/>
    </location>
</feature>
<evidence type="ECO:0000256" key="5">
    <source>
        <dbReference type="ARBA" id="ARBA00012560"/>
    </source>
</evidence>
<dbReference type="FunFam" id="3.20.20.80:FF:000070">
    <property type="entry name" value="GDB1p Glycogen debranching enzyme"/>
    <property type="match status" value="1"/>
</dbReference>
<evidence type="ECO:0000256" key="7">
    <source>
        <dbReference type="ARBA" id="ARBA00020723"/>
    </source>
</evidence>
<evidence type="ECO:0000256" key="9">
    <source>
        <dbReference type="ARBA" id="ARBA00022676"/>
    </source>
</evidence>
<keyword evidence="10" id="KW-0808">Transferase</keyword>
<feature type="domain" description="Eukaryotic glycogen debranching enzyme N-terminal" evidence="18">
    <location>
        <begin position="140"/>
        <end position="227"/>
    </location>
</feature>
<dbReference type="EC" id="2.4.1.25" evidence="5"/>
<evidence type="ECO:0000256" key="8">
    <source>
        <dbReference type="ARBA" id="ARBA00022490"/>
    </source>
</evidence>
<evidence type="ECO:0000256" key="6">
    <source>
        <dbReference type="ARBA" id="ARBA00012778"/>
    </source>
</evidence>
<dbReference type="PANTHER" id="PTHR10569:SF2">
    <property type="entry name" value="GLYCOGEN DEBRANCHING ENZYME"/>
    <property type="match status" value="1"/>
</dbReference>
<proteinExistence type="inferred from homology"/>
<dbReference type="PANTHER" id="PTHR10569">
    <property type="entry name" value="GLYCOGEN DEBRANCHING ENZYME"/>
    <property type="match status" value="1"/>
</dbReference>
<dbReference type="Gene3D" id="3.20.20.80">
    <property type="entry name" value="Glycosidases"/>
    <property type="match status" value="2"/>
</dbReference>
<dbReference type="FunFam" id="3.20.20.80:FF:000206">
    <property type="entry name" value="Amylo-alpha-1, 6-glucosidase, 4-alpha-glucanotransferase b"/>
    <property type="match status" value="1"/>
</dbReference>
<dbReference type="Gene3D" id="1.50.10.10">
    <property type="match status" value="1"/>
</dbReference>
<evidence type="ECO:0000256" key="15">
    <source>
        <dbReference type="ARBA" id="ARBA00025780"/>
    </source>
</evidence>
<keyword evidence="14" id="KW-0326">Glycosidase</keyword>
<comment type="catalytic activity">
    <reaction evidence="2">
        <text>Hydrolysis of (1-&gt;6)-alpha-D-glucosidic branch linkages in glycogen phosphorylase limit dextrin.</text>
        <dbReference type="EC" id="3.2.1.33"/>
    </reaction>
</comment>
<dbReference type="EC" id="3.2.1.33" evidence="6"/>
<dbReference type="InterPro" id="IPR008928">
    <property type="entry name" value="6-hairpin_glycosidase_sf"/>
</dbReference>
<feature type="domain" description="Glycogen debranching enzyme central" evidence="20">
    <location>
        <begin position="814"/>
        <end position="922"/>
    </location>
</feature>
<dbReference type="InterPro" id="IPR032790">
    <property type="entry name" value="GDE_C"/>
</dbReference>
<dbReference type="InterPro" id="IPR017853">
    <property type="entry name" value="GH"/>
</dbReference>
<keyword evidence="9" id="KW-0328">Glycosyltransferase</keyword>
<dbReference type="InterPro" id="IPR032788">
    <property type="entry name" value="AGL_central"/>
</dbReference>
<dbReference type="GO" id="GO:0005980">
    <property type="term" value="P:glycogen catabolic process"/>
    <property type="evidence" value="ECO:0007669"/>
    <property type="project" value="InterPro"/>
</dbReference>
<gene>
    <name evidence="21" type="ORF">BRAFLDRAFT_70494</name>
</gene>
<evidence type="ECO:0000256" key="13">
    <source>
        <dbReference type="ARBA" id="ARBA00023268"/>
    </source>
</evidence>
<keyword evidence="13" id="KW-0511">Multifunctional enzyme</keyword>
<dbReference type="SUPFAM" id="SSF51445">
    <property type="entry name" value="(Trans)glycosidases"/>
    <property type="match status" value="2"/>
</dbReference>
<dbReference type="GO" id="GO:0004135">
    <property type="term" value="F:amylo-alpha-1,6-glucosidase activity"/>
    <property type="evidence" value="ECO:0007669"/>
    <property type="project" value="UniProtKB-EC"/>
</dbReference>
<dbReference type="InterPro" id="IPR010401">
    <property type="entry name" value="AGL/Gdb1"/>
</dbReference>
<evidence type="ECO:0000256" key="16">
    <source>
        <dbReference type="ARBA" id="ARBA00031477"/>
    </source>
</evidence>
<keyword evidence="11" id="KW-0378">Hydrolase</keyword>
<evidence type="ECO:0000256" key="4">
    <source>
        <dbReference type="ARBA" id="ARBA00004496"/>
    </source>
</evidence>
<dbReference type="InParanoid" id="C3YID9"/>
<evidence type="ECO:0000256" key="1">
    <source>
        <dbReference type="ARBA" id="ARBA00000439"/>
    </source>
</evidence>
<dbReference type="EMBL" id="GG666515">
    <property type="protein sequence ID" value="EEN59872.1"/>
    <property type="molecule type" value="Genomic_DNA"/>
</dbReference>